<dbReference type="InterPro" id="IPR021762">
    <property type="entry name" value="DUF3325"/>
</dbReference>
<accession>A0AAN1UA79</accession>
<name>A0AAN1UA79_9PROT</name>
<dbReference type="AlphaFoldDB" id="A0AAN1UA79"/>
<proteinExistence type="predicted"/>
<feature type="transmembrane region" description="Helical" evidence="1">
    <location>
        <begin position="88"/>
        <end position="107"/>
    </location>
</feature>
<evidence type="ECO:0000313" key="2">
    <source>
        <dbReference type="EMBL" id="AXN01686.1"/>
    </source>
</evidence>
<dbReference type="Proteomes" id="UP000256572">
    <property type="component" value="Chromosome"/>
</dbReference>
<keyword evidence="1" id="KW-1133">Transmembrane helix</keyword>
<reference evidence="2 3" key="2">
    <citation type="submission" date="2018-08" db="EMBL/GenBank/DDBJ databases">
        <title>Acetobacter oryzifermentans sp. nov., isolated from Korea traditional vinegar and reclassification of Acetobacter pasteurianus subsp. ascendens (Henneberg 1898) as Acetobacter ascendens comb. nov.</title>
        <authorList>
            <person name="Cho G.Y."/>
            <person name="Lee S.H."/>
        </authorList>
    </citation>
    <scope>NUCLEOTIDE SEQUENCE [LARGE SCALE GENOMIC DNA]</scope>
    <source>
        <strain evidence="2 3">SH</strain>
    </source>
</reference>
<protein>
    <submittedName>
        <fullName evidence="2">DUF3325 domain-containing protein</fullName>
    </submittedName>
</protein>
<keyword evidence="1" id="KW-0472">Membrane</keyword>
<feature type="transmembrane region" description="Helical" evidence="1">
    <location>
        <begin position="113"/>
        <end position="136"/>
    </location>
</feature>
<keyword evidence="1" id="KW-0812">Transmembrane</keyword>
<reference evidence="2 3" key="1">
    <citation type="submission" date="2017-09" db="EMBL/GenBank/DDBJ databases">
        <authorList>
            <person name="Kim K.H."/>
            <person name="Chun B.H."/>
            <person name="Han G.S."/>
            <person name="Hyun S.G."/>
            <person name="Jeon C.O."/>
        </authorList>
    </citation>
    <scope>NUCLEOTIDE SEQUENCE [LARGE SCALE GENOMIC DNA]</scope>
    <source>
        <strain evidence="2 3">SH</strain>
    </source>
</reference>
<evidence type="ECO:0000313" key="3">
    <source>
        <dbReference type="Proteomes" id="UP000256572"/>
    </source>
</evidence>
<organism evidence="2 3">
    <name type="scientific">Acetobacter pomorum</name>
    <dbReference type="NCBI Taxonomy" id="65959"/>
    <lineage>
        <taxon>Bacteria</taxon>
        <taxon>Pseudomonadati</taxon>
        <taxon>Pseudomonadota</taxon>
        <taxon>Alphaproteobacteria</taxon>
        <taxon>Acetobacterales</taxon>
        <taxon>Acetobacteraceae</taxon>
        <taxon>Acetobacter</taxon>
    </lineage>
</organism>
<evidence type="ECO:0000256" key="1">
    <source>
        <dbReference type="SAM" id="Phobius"/>
    </source>
</evidence>
<feature type="transmembrane region" description="Helical" evidence="1">
    <location>
        <begin position="44"/>
        <end position="67"/>
    </location>
</feature>
<dbReference type="EMBL" id="CP023189">
    <property type="protein sequence ID" value="AXN01686.1"/>
    <property type="molecule type" value="Genomic_DNA"/>
</dbReference>
<gene>
    <name evidence="2" type="ORF">CJF59_06930</name>
</gene>
<sequence>MACGWDGCSATGWRHTGFADGSYSSSAVTKKSALNTHPCGGDGVMAAFLFSFALELVLFVAFALLALTQFQHRRATGVPELRTRRRKAQIRGGAVVLLVLTLVIAVGNEGGGFGFLLWVGLVSFAACNVAFVLGWWPGILRPLAKLLSNPHSLFERTENQVSK</sequence>
<dbReference type="Pfam" id="PF11804">
    <property type="entry name" value="DUF3325"/>
    <property type="match status" value="1"/>
</dbReference>